<gene>
    <name evidence="1" type="ORF">MNBD_BACTEROID02-922</name>
</gene>
<sequence>NFNALQGMHDLNWNTIKLVELEEEANLNFDTKAYLPSDFSAYNIDWSTVNLVELEEDVELNFNTKAYLPKAFNPYKGMDCEKGEVVCFY</sequence>
<proteinExistence type="predicted"/>
<dbReference type="AlphaFoldDB" id="A0A3B0RD37"/>
<accession>A0A3B0RD37</accession>
<feature type="non-terminal residue" evidence="1">
    <location>
        <position position="1"/>
    </location>
</feature>
<name>A0A3B0RD37_9ZZZZ</name>
<reference evidence="1" key="1">
    <citation type="submission" date="2018-06" db="EMBL/GenBank/DDBJ databases">
        <authorList>
            <person name="Zhirakovskaya E."/>
        </authorList>
    </citation>
    <scope>NUCLEOTIDE SEQUENCE</scope>
</reference>
<dbReference type="EMBL" id="UOEB01000265">
    <property type="protein sequence ID" value="VAV85948.1"/>
    <property type="molecule type" value="Genomic_DNA"/>
</dbReference>
<organism evidence="1">
    <name type="scientific">hydrothermal vent metagenome</name>
    <dbReference type="NCBI Taxonomy" id="652676"/>
    <lineage>
        <taxon>unclassified sequences</taxon>
        <taxon>metagenomes</taxon>
        <taxon>ecological metagenomes</taxon>
    </lineage>
</organism>
<evidence type="ECO:0000313" key="1">
    <source>
        <dbReference type="EMBL" id="VAV85948.1"/>
    </source>
</evidence>
<protein>
    <submittedName>
        <fullName evidence="1">Uncharacterized protein</fullName>
    </submittedName>
</protein>